<dbReference type="SUPFAM" id="SSF51905">
    <property type="entry name" value="FAD/NAD(P)-binding domain"/>
    <property type="match status" value="1"/>
</dbReference>
<protein>
    <recommendedName>
        <fullName evidence="6">Amine oxidase</fullName>
        <ecNumber evidence="6">1.4.3.-</ecNumber>
    </recommendedName>
</protein>
<dbReference type="Gene3D" id="3.90.660.10">
    <property type="match status" value="1"/>
</dbReference>
<evidence type="ECO:0000256" key="2">
    <source>
        <dbReference type="ARBA" id="ARBA00005995"/>
    </source>
</evidence>
<dbReference type="InterPro" id="IPR001613">
    <property type="entry name" value="Flavin_amine_oxidase"/>
</dbReference>
<dbReference type="InterPro" id="IPR002937">
    <property type="entry name" value="Amino_oxidase"/>
</dbReference>
<organism evidence="8 9">
    <name type="scientific">Exophiala bonariae</name>
    <dbReference type="NCBI Taxonomy" id="1690606"/>
    <lineage>
        <taxon>Eukaryota</taxon>
        <taxon>Fungi</taxon>
        <taxon>Dikarya</taxon>
        <taxon>Ascomycota</taxon>
        <taxon>Pezizomycotina</taxon>
        <taxon>Eurotiomycetes</taxon>
        <taxon>Chaetothyriomycetidae</taxon>
        <taxon>Chaetothyriales</taxon>
        <taxon>Herpotrichiellaceae</taxon>
        <taxon>Exophiala</taxon>
    </lineage>
</organism>
<evidence type="ECO:0000256" key="4">
    <source>
        <dbReference type="ARBA" id="ARBA00048448"/>
    </source>
</evidence>
<evidence type="ECO:0000256" key="1">
    <source>
        <dbReference type="ARBA" id="ARBA00001974"/>
    </source>
</evidence>
<reference evidence="8 9" key="1">
    <citation type="submission" date="2023-08" db="EMBL/GenBank/DDBJ databases">
        <title>Black Yeasts Isolated from many extreme environments.</title>
        <authorList>
            <person name="Coleine C."/>
            <person name="Stajich J.E."/>
            <person name="Selbmann L."/>
        </authorList>
    </citation>
    <scope>NUCLEOTIDE SEQUENCE [LARGE SCALE GENOMIC DNA]</scope>
    <source>
        <strain evidence="8 9">CCFEE 5792</strain>
    </source>
</reference>
<keyword evidence="9" id="KW-1185">Reference proteome</keyword>
<keyword evidence="6" id="KW-0274">FAD</keyword>
<dbReference type="InterPro" id="IPR050703">
    <property type="entry name" value="Flavin_MAO"/>
</dbReference>
<dbReference type="GeneID" id="89972843"/>
<dbReference type="Gene3D" id="1.10.405.10">
    <property type="entry name" value="Guanine Nucleotide Dissociation Inhibitor, domain 1"/>
    <property type="match status" value="1"/>
</dbReference>
<dbReference type="GO" id="GO:0097621">
    <property type="term" value="F:monoamine oxidase activity"/>
    <property type="evidence" value="ECO:0007669"/>
    <property type="project" value="UniProtKB-EC"/>
</dbReference>
<dbReference type="PRINTS" id="PR00757">
    <property type="entry name" value="AMINEOXDASEF"/>
</dbReference>
<evidence type="ECO:0000256" key="6">
    <source>
        <dbReference type="RuleBase" id="RU362067"/>
    </source>
</evidence>
<dbReference type="Pfam" id="PF01593">
    <property type="entry name" value="Amino_oxidase"/>
    <property type="match status" value="1"/>
</dbReference>
<dbReference type="Proteomes" id="UP001358417">
    <property type="component" value="Unassembled WGS sequence"/>
</dbReference>
<feature type="binding site" evidence="5">
    <location>
        <position position="20"/>
    </location>
    <ligand>
        <name>FAD</name>
        <dbReference type="ChEBI" id="CHEBI:57692"/>
    </ligand>
</feature>
<keyword evidence="3 6" id="KW-0560">Oxidoreductase</keyword>
<feature type="binding site" evidence="5">
    <location>
        <position position="345"/>
    </location>
    <ligand>
        <name>substrate</name>
    </ligand>
</feature>
<dbReference type="EMBL" id="JAVRRD010000002">
    <property type="protein sequence ID" value="KAK5062592.1"/>
    <property type="molecule type" value="Genomic_DNA"/>
</dbReference>
<sequence>MAAVSQSGVFDIVVVGAGLSGLPAAHLLQKLGLSTIVLEACNRVGGKTLTTDRVDGITIRQEYGTAWFNDTTQSHIWALARKLGIQGLVQNSEVPNTFARSDTTELTKYSSEFDTNQRIAIRDLIEKVTTDPGGPLQSPSQRKELDTQTFEGYLYRNVNGSTRAYATAKVWSQTLIGCDPGEVSALFILDYIRVGGGLMQMRRDKRGDGQYMRIKDGVSAFPEPLVQRLVPGILKLKSPVTSVTELNDSGCSLVNTSGTEAGDHEYFNSCLSNYTFSPRLSAAKRAYVDGTRYPHYIKYLVVFNKPFWRDNGYCGLSMSLTGAACVFRDASIEEGDGQSYRFTAFIAGFSARAWSFLPRSEKQSSVLKQLSQMFNGGKDVTPWFIEALESRWMTEQYFWLGLPYPYTTTRSFQ</sequence>
<comment type="caution">
    <text evidence="8">The sequence shown here is derived from an EMBL/GenBank/DDBJ whole genome shotgun (WGS) entry which is preliminary data.</text>
</comment>
<dbReference type="EC" id="1.4.3.-" evidence="6"/>
<comment type="similarity">
    <text evidence="2 6">Belongs to the flavin monoamine oxidase family.</text>
</comment>
<dbReference type="PANTHER" id="PTHR43563:SF14">
    <property type="entry name" value="AMINE OXIDASE"/>
    <property type="match status" value="1"/>
</dbReference>
<dbReference type="InterPro" id="IPR036188">
    <property type="entry name" value="FAD/NAD-bd_sf"/>
</dbReference>
<feature type="domain" description="Amine oxidase" evidence="7">
    <location>
        <begin position="19"/>
        <end position="408"/>
    </location>
</feature>
<proteinExistence type="inferred from homology"/>
<comment type="cofactor">
    <cofactor evidence="1 6">
        <name>FAD</name>
        <dbReference type="ChEBI" id="CHEBI:57692"/>
    </cofactor>
</comment>
<evidence type="ECO:0000313" key="8">
    <source>
        <dbReference type="EMBL" id="KAK5062592.1"/>
    </source>
</evidence>
<evidence type="ECO:0000256" key="3">
    <source>
        <dbReference type="ARBA" id="ARBA00023002"/>
    </source>
</evidence>
<accession>A0AAV9NRF0</accession>
<dbReference type="AlphaFoldDB" id="A0AAV9NRF0"/>
<evidence type="ECO:0000256" key="5">
    <source>
        <dbReference type="PIRSR" id="PIRSR601613-1"/>
    </source>
</evidence>
<dbReference type="Gene3D" id="3.50.50.60">
    <property type="entry name" value="FAD/NAD(P)-binding domain"/>
    <property type="match status" value="1"/>
</dbReference>
<gene>
    <name evidence="8" type="ORF">LTR84_004665</name>
</gene>
<evidence type="ECO:0000259" key="7">
    <source>
        <dbReference type="Pfam" id="PF01593"/>
    </source>
</evidence>
<name>A0AAV9NRF0_9EURO</name>
<feature type="binding site" evidence="5">
    <location>
        <position position="240"/>
    </location>
    <ligand>
        <name>FAD</name>
        <dbReference type="ChEBI" id="CHEBI:57692"/>
    </ligand>
</feature>
<dbReference type="PANTHER" id="PTHR43563">
    <property type="entry name" value="AMINE OXIDASE"/>
    <property type="match status" value="1"/>
</dbReference>
<feature type="binding site" evidence="5">
    <location>
        <begin position="39"/>
        <end position="40"/>
    </location>
    <ligand>
        <name>FAD</name>
        <dbReference type="ChEBI" id="CHEBI:57692"/>
    </ligand>
</feature>
<evidence type="ECO:0000313" key="9">
    <source>
        <dbReference type="Proteomes" id="UP001358417"/>
    </source>
</evidence>
<dbReference type="SUPFAM" id="SSF54373">
    <property type="entry name" value="FAD-linked reductases, C-terminal domain"/>
    <property type="match status" value="1"/>
</dbReference>
<comment type="catalytic activity">
    <reaction evidence="4">
        <text>a secondary aliphatic amine + O2 + H2O = a primary amine + an aldehyde + H2O2</text>
        <dbReference type="Rhea" id="RHEA:26414"/>
        <dbReference type="ChEBI" id="CHEBI:15377"/>
        <dbReference type="ChEBI" id="CHEBI:15379"/>
        <dbReference type="ChEBI" id="CHEBI:16240"/>
        <dbReference type="ChEBI" id="CHEBI:17478"/>
        <dbReference type="ChEBI" id="CHEBI:58855"/>
        <dbReference type="ChEBI" id="CHEBI:65296"/>
        <dbReference type="EC" id="1.4.3.4"/>
    </reaction>
</comment>
<dbReference type="RefSeq" id="XP_064710864.1">
    <property type="nucleotide sequence ID" value="XM_064848240.1"/>
</dbReference>
<keyword evidence="6" id="KW-0285">Flavoprotein</keyword>